<keyword evidence="2" id="KW-1185">Reference proteome</keyword>
<comment type="caution">
    <text evidence="1">The sequence shown here is derived from an EMBL/GenBank/DDBJ whole genome shotgun (WGS) entry which is preliminary data.</text>
</comment>
<organism evidence="1 2">
    <name type="scientific">Macroventuria anomochaeta</name>
    <dbReference type="NCBI Taxonomy" id="301207"/>
    <lineage>
        <taxon>Eukaryota</taxon>
        <taxon>Fungi</taxon>
        <taxon>Dikarya</taxon>
        <taxon>Ascomycota</taxon>
        <taxon>Pezizomycotina</taxon>
        <taxon>Dothideomycetes</taxon>
        <taxon>Pleosporomycetidae</taxon>
        <taxon>Pleosporales</taxon>
        <taxon>Pleosporineae</taxon>
        <taxon>Didymellaceae</taxon>
        <taxon>Macroventuria</taxon>
    </lineage>
</organism>
<name>A0ACB6RH94_9PLEO</name>
<protein>
    <submittedName>
        <fullName evidence="1">Uncharacterized protein</fullName>
    </submittedName>
</protein>
<dbReference type="Proteomes" id="UP000799754">
    <property type="component" value="Unassembled WGS sequence"/>
</dbReference>
<sequence>MRLGAGARDIDMMSYSLVKTFPEDDSKSKVMPPWSLRRHFIGLRSASEACCALVRSS</sequence>
<gene>
    <name evidence="1" type="ORF">BU25DRAFT_416315</name>
</gene>
<accession>A0ACB6RH94</accession>
<evidence type="ECO:0000313" key="1">
    <source>
        <dbReference type="EMBL" id="KAF2621213.1"/>
    </source>
</evidence>
<reference evidence="1" key="1">
    <citation type="journal article" date="2020" name="Stud. Mycol.">
        <title>101 Dothideomycetes genomes: a test case for predicting lifestyles and emergence of pathogens.</title>
        <authorList>
            <person name="Haridas S."/>
            <person name="Albert R."/>
            <person name="Binder M."/>
            <person name="Bloem J."/>
            <person name="Labutti K."/>
            <person name="Salamov A."/>
            <person name="Andreopoulos B."/>
            <person name="Baker S."/>
            <person name="Barry K."/>
            <person name="Bills G."/>
            <person name="Bluhm B."/>
            <person name="Cannon C."/>
            <person name="Castanera R."/>
            <person name="Culley D."/>
            <person name="Daum C."/>
            <person name="Ezra D."/>
            <person name="Gonzalez J."/>
            <person name="Henrissat B."/>
            <person name="Kuo A."/>
            <person name="Liang C."/>
            <person name="Lipzen A."/>
            <person name="Lutzoni F."/>
            <person name="Magnuson J."/>
            <person name="Mondo S."/>
            <person name="Nolan M."/>
            <person name="Ohm R."/>
            <person name="Pangilinan J."/>
            <person name="Park H.-J."/>
            <person name="Ramirez L."/>
            <person name="Alfaro M."/>
            <person name="Sun H."/>
            <person name="Tritt A."/>
            <person name="Yoshinaga Y."/>
            <person name="Zwiers L.-H."/>
            <person name="Turgeon B."/>
            <person name="Goodwin S."/>
            <person name="Spatafora J."/>
            <person name="Crous P."/>
            <person name="Grigoriev I."/>
        </authorList>
    </citation>
    <scope>NUCLEOTIDE SEQUENCE</scope>
    <source>
        <strain evidence="1">CBS 525.71</strain>
    </source>
</reference>
<proteinExistence type="predicted"/>
<dbReference type="EMBL" id="MU006759">
    <property type="protein sequence ID" value="KAF2621213.1"/>
    <property type="molecule type" value="Genomic_DNA"/>
</dbReference>
<evidence type="ECO:0000313" key="2">
    <source>
        <dbReference type="Proteomes" id="UP000799754"/>
    </source>
</evidence>